<comment type="similarity">
    <text evidence="1">Belongs to the LysR transcriptional regulatory family.</text>
</comment>
<comment type="caution">
    <text evidence="6">The sequence shown here is derived from an EMBL/GenBank/DDBJ whole genome shotgun (WGS) entry which is preliminary data.</text>
</comment>
<dbReference type="GO" id="GO:0003677">
    <property type="term" value="F:DNA binding"/>
    <property type="evidence" value="ECO:0007669"/>
    <property type="project" value="UniProtKB-KW"/>
</dbReference>
<keyword evidence="3" id="KW-0238">DNA-binding</keyword>
<evidence type="ECO:0000313" key="7">
    <source>
        <dbReference type="Proteomes" id="UP000389128"/>
    </source>
</evidence>
<keyword evidence="2" id="KW-0805">Transcription regulation</keyword>
<dbReference type="Pfam" id="PF00126">
    <property type="entry name" value="HTH_1"/>
    <property type="match status" value="1"/>
</dbReference>
<dbReference type="SUPFAM" id="SSF53850">
    <property type="entry name" value="Periplasmic binding protein-like II"/>
    <property type="match status" value="1"/>
</dbReference>
<evidence type="ECO:0000259" key="5">
    <source>
        <dbReference type="PROSITE" id="PS50931"/>
    </source>
</evidence>
<dbReference type="GO" id="GO:0003700">
    <property type="term" value="F:DNA-binding transcription factor activity"/>
    <property type="evidence" value="ECO:0007669"/>
    <property type="project" value="InterPro"/>
</dbReference>
<feature type="domain" description="HTH lysR-type" evidence="5">
    <location>
        <begin position="4"/>
        <end position="61"/>
    </location>
</feature>
<dbReference type="InterPro" id="IPR036388">
    <property type="entry name" value="WH-like_DNA-bd_sf"/>
</dbReference>
<gene>
    <name evidence="6" type="ORF">ETQ85_10070</name>
</gene>
<dbReference type="Pfam" id="PF03466">
    <property type="entry name" value="LysR_substrate"/>
    <property type="match status" value="1"/>
</dbReference>
<evidence type="ECO:0000256" key="1">
    <source>
        <dbReference type="ARBA" id="ARBA00009437"/>
    </source>
</evidence>
<dbReference type="PROSITE" id="PS50931">
    <property type="entry name" value="HTH_LYSR"/>
    <property type="match status" value="1"/>
</dbReference>
<keyword evidence="4" id="KW-0804">Transcription</keyword>
<dbReference type="PANTHER" id="PTHR30118">
    <property type="entry name" value="HTH-TYPE TRANSCRIPTIONAL REGULATOR LEUO-RELATED"/>
    <property type="match status" value="1"/>
</dbReference>
<evidence type="ECO:0000313" key="6">
    <source>
        <dbReference type="EMBL" id="TYC58855.1"/>
    </source>
</evidence>
<dbReference type="PRINTS" id="PR00039">
    <property type="entry name" value="HTHLYSR"/>
</dbReference>
<dbReference type="OrthoDB" id="5495633at2"/>
<dbReference type="RefSeq" id="WP_148578915.1">
    <property type="nucleotide sequence ID" value="NZ_JAVEUW010000059.1"/>
</dbReference>
<dbReference type="Proteomes" id="UP000389128">
    <property type="component" value="Unassembled WGS sequence"/>
</dbReference>
<dbReference type="InterPro" id="IPR000847">
    <property type="entry name" value="LysR_HTH_N"/>
</dbReference>
<accession>A0A6C2CZI9</accession>
<organism evidence="6 7">
    <name type="scientific">Zoogloea oleivorans</name>
    <dbReference type="NCBI Taxonomy" id="1552750"/>
    <lineage>
        <taxon>Bacteria</taxon>
        <taxon>Pseudomonadati</taxon>
        <taxon>Pseudomonadota</taxon>
        <taxon>Betaproteobacteria</taxon>
        <taxon>Rhodocyclales</taxon>
        <taxon>Zoogloeaceae</taxon>
        <taxon>Zoogloea</taxon>
    </lineage>
</organism>
<name>A0A6C2CZI9_9RHOO</name>
<proteinExistence type="inferred from homology"/>
<evidence type="ECO:0000256" key="4">
    <source>
        <dbReference type="ARBA" id="ARBA00023163"/>
    </source>
</evidence>
<dbReference type="SUPFAM" id="SSF46785">
    <property type="entry name" value="Winged helix' DNA-binding domain"/>
    <property type="match status" value="1"/>
</dbReference>
<dbReference type="InterPro" id="IPR005119">
    <property type="entry name" value="LysR_subst-bd"/>
</dbReference>
<protein>
    <submittedName>
        <fullName evidence="6">LysR family transcriptional regulator</fullName>
    </submittedName>
</protein>
<dbReference type="PANTHER" id="PTHR30118:SF15">
    <property type="entry name" value="TRANSCRIPTIONAL REGULATORY PROTEIN"/>
    <property type="match status" value="1"/>
</dbReference>
<dbReference type="EMBL" id="SDKK01000008">
    <property type="protein sequence ID" value="TYC58855.1"/>
    <property type="molecule type" value="Genomic_DNA"/>
</dbReference>
<evidence type="ECO:0000256" key="3">
    <source>
        <dbReference type="ARBA" id="ARBA00023125"/>
    </source>
</evidence>
<reference evidence="6 7" key="1">
    <citation type="submission" date="2019-01" db="EMBL/GenBank/DDBJ databases">
        <title>Zoogloea oleivorans genome sequencing and assembly.</title>
        <authorList>
            <person name="Tancsics A."/>
            <person name="Farkas M."/>
            <person name="Kriszt B."/>
            <person name="Maroti G."/>
            <person name="Horvath B."/>
        </authorList>
    </citation>
    <scope>NUCLEOTIDE SEQUENCE [LARGE SCALE GENOMIC DNA]</scope>
    <source>
        <strain evidence="6 7">Buc</strain>
    </source>
</reference>
<dbReference type="Gene3D" id="3.40.190.10">
    <property type="entry name" value="Periplasmic binding protein-like II"/>
    <property type="match status" value="2"/>
</dbReference>
<evidence type="ECO:0000256" key="2">
    <source>
        <dbReference type="ARBA" id="ARBA00023015"/>
    </source>
</evidence>
<dbReference type="AlphaFoldDB" id="A0A6C2CZI9"/>
<dbReference type="CDD" id="cd08459">
    <property type="entry name" value="PBP2_DntR_NahR_LinR_like"/>
    <property type="match status" value="1"/>
</dbReference>
<dbReference type="InterPro" id="IPR050389">
    <property type="entry name" value="LysR-type_TF"/>
</dbReference>
<dbReference type="Gene3D" id="1.10.10.10">
    <property type="entry name" value="Winged helix-like DNA-binding domain superfamily/Winged helix DNA-binding domain"/>
    <property type="match status" value="1"/>
</dbReference>
<dbReference type="InterPro" id="IPR036390">
    <property type="entry name" value="WH_DNA-bd_sf"/>
</dbReference>
<sequence>MNPLDARLLSVFDEVYKSRSVSRTAETLGLGQPAVSIALGKLREQFGDPLFVRTATGMDPTPLGEALIDPIREALQALERVLGQRMEFDPQQSTRNFRICMTDISQLVLLPGLWTRLRALAPHIHIEVLPLSDKTPGLLETGRADLAVGFLPQLEAGFYQQALFRQQYVCMVSAEHPRIRDGLTREQFESEEHAMVSTEGTGHLIVDRELARQGIRRRVALRIPNFVGVAFFIEQTDLILTIPRRLSEVLTGRGRFRCFPVPYPLPEYSVRQHWHARFHNDPANRWLRGLISELLSEGGPV</sequence>
<keyword evidence="7" id="KW-1185">Reference proteome</keyword>